<dbReference type="EMBL" id="PJQY01001311">
    <property type="protein sequence ID" value="PQQ03743.1"/>
    <property type="molecule type" value="Genomic_DNA"/>
</dbReference>
<evidence type="ECO:0000313" key="2">
    <source>
        <dbReference type="EMBL" id="PQQ03743.1"/>
    </source>
</evidence>
<keyword evidence="2" id="KW-0808">Transferase</keyword>
<dbReference type="GO" id="GO:0016301">
    <property type="term" value="F:kinase activity"/>
    <property type="evidence" value="ECO:0007669"/>
    <property type="project" value="UniProtKB-KW"/>
</dbReference>
<keyword evidence="1" id="KW-0472">Membrane</keyword>
<dbReference type="AlphaFoldDB" id="A0A314YBK0"/>
<dbReference type="InterPro" id="IPR011009">
    <property type="entry name" value="Kinase-like_dom_sf"/>
</dbReference>
<protein>
    <submittedName>
        <fullName evidence="2">Mitogen-activated protein kinase kinase kinase 3-like</fullName>
    </submittedName>
</protein>
<comment type="caution">
    <text evidence="2">The sequence shown here is derived from an EMBL/GenBank/DDBJ whole genome shotgun (WGS) entry which is preliminary data.</text>
</comment>
<keyword evidence="2" id="KW-0418">Kinase</keyword>
<feature type="transmembrane region" description="Helical" evidence="1">
    <location>
        <begin position="20"/>
        <end position="39"/>
    </location>
</feature>
<name>A0A314YBK0_PRUYE</name>
<keyword evidence="3" id="KW-1185">Reference proteome</keyword>
<gene>
    <name evidence="2" type="ORF">Pyn_29390</name>
</gene>
<accession>A0A314YBK0</accession>
<evidence type="ECO:0000256" key="1">
    <source>
        <dbReference type="SAM" id="Phobius"/>
    </source>
</evidence>
<dbReference type="Proteomes" id="UP000250321">
    <property type="component" value="Unassembled WGS sequence"/>
</dbReference>
<keyword evidence="1" id="KW-0812">Transmembrane</keyword>
<dbReference type="SUPFAM" id="SSF56112">
    <property type="entry name" value="Protein kinase-like (PK-like)"/>
    <property type="match status" value="1"/>
</dbReference>
<dbReference type="OrthoDB" id="8693905at2759"/>
<organism evidence="2 3">
    <name type="scientific">Prunus yedoensis var. nudiflora</name>
    <dbReference type="NCBI Taxonomy" id="2094558"/>
    <lineage>
        <taxon>Eukaryota</taxon>
        <taxon>Viridiplantae</taxon>
        <taxon>Streptophyta</taxon>
        <taxon>Embryophyta</taxon>
        <taxon>Tracheophyta</taxon>
        <taxon>Spermatophyta</taxon>
        <taxon>Magnoliopsida</taxon>
        <taxon>eudicotyledons</taxon>
        <taxon>Gunneridae</taxon>
        <taxon>Pentapetalae</taxon>
        <taxon>rosids</taxon>
        <taxon>fabids</taxon>
        <taxon>Rosales</taxon>
        <taxon>Rosaceae</taxon>
        <taxon>Amygdaloideae</taxon>
        <taxon>Amygdaleae</taxon>
        <taxon>Prunus</taxon>
    </lineage>
</organism>
<keyword evidence="1" id="KW-1133">Transmembrane helix</keyword>
<evidence type="ECO:0000313" key="3">
    <source>
        <dbReference type="Proteomes" id="UP000250321"/>
    </source>
</evidence>
<reference evidence="2 3" key="1">
    <citation type="submission" date="2018-02" db="EMBL/GenBank/DDBJ databases">
        <title>Draft genome of wild Prunus yedoensis var. nudiflora.</title>
        <authorList>
            <person name="Baek S."/>
            <person name="Kim J.-H."/>
            <person name="Choi K."/>
            <person name="Kim G.-B."/>
            <person name="Cho A."/>
            <person name="Jang H."/>
            <person name="Shin C.-H."/>
            <person name="Yu H.-J."/>
            <person name="Mun J.-H."/>
        </authorList>
    </citation>
    <scope>NUCLEOTIDE SEQUENCE [LARGE SCALE GENOMIC DNA]</scope>
    <source>
        <strain evidence="3">cv. Jeju island</strain>
        <tissue evidence="2">Leaf</tissue>
    </source>
</reference>
<sequence length="199" mass="22632">MGSSSRPKKEQSLSVGGREWVRGWILGKGGFGLVYLGWVKKPNLRADVLPSIFTVKSTLYCDALELVRENSLLETFSKCPFIIHRYGDDVTAGVDGNKVFNIFNFLIEFDSDRFCGSQWLVLQQQSLVTANWSYHFSSNLHDNIDSDMSAIFSAIISIFGRNILGCSQNIGLQKKRYYRRYFGDNIDFLDTASDHQLFD</sequence>
<proteinExistence type="predicted"/>